<evidence type="ECO:0000313" key="2">
    <source>
        <dbReference type="Proteomes" id="UP000425960"/>
    </source>
</evidence>
<name>A0A5K7ZYH5_9BACT</name>
<dbReference type="Proteomes" id="UP000425960">
    <property type="component" value="Chromosome"/>
</dbReference>
<dbReference type="RefSeq" id="WP_155324877.1">
    <property type="nucleotide sequence ID" value="NZ_AP021876.1"/>
</dbReference>
<protein>
    <submittedName>
        <fullName evidence="1">Uncharacterized protein</fullName>
    </submittedName>
</protein>
<evidence type="ECO:0000313" key="1">
    <source>
        <dbReference type="EMBL" id="BBO85194.1"/>
    </source>
</evidence>
<gene>
    <name evidence="1" type="ORF">DSCO28_57600</name>
</gene>
<dbReference type="AlphaFoldDB" id="A0A5K7ZYH5"/>
<dbReference type="EMBL" id="AP021876">
    <property type="protein sequence ID" value="BBO85194.1"/>
    <property type="molecule type" value="Genomic_DNA"/>
</dbReference>
<reference evidence="1 2" key="1">
    <citation type="submission" date="2019-11" db="EMBL/GenBank/DDBJ databases">
        <title>Comparative genomics of hydrocarbon-degrading Desulfosarcina strains.</title>
        <authorList>
            <person name="Watanabe M."/>
            <person name="Kojima H."/>
            <person name="Fukui M."/>
        </authorList>
    </citation>
    <scope>NUCLEOTIDE SEQUENCE [LARGE SCALE GENOMIC DNA]</scope>
    <source>
        <strain evidence="1 2">28bB2T</strain>
    </source>
</reference>
<proteinExistence type="predicted"/>
<accession>A0A5K7ZYH5</accession>
<organism evidence="1 2">
    <name type="scientific">Desulfosarcina ovata subsp. sediminis</name>
    <dbReference type="NCBI Taxonomy" id="885957"/>
    <lineage>
        <taxon>Bacteria</taxon>
        <taxon>Pseudomonadati</taxon>
        <taxon>Thermodesulfobacteriota</taxon>
        <taxon>Desulfobacteria</taxon>
        <taxon>Desulfobacterales</taxon>
        <taxon>Desulfosarcinaceae</taxon>
        <taxon>Desulfosarcina</taxon>
    </lineage>
</organism>
<dbReference type="KEGG" id="dov:DSCO28_57600"/>
<sequence length="69" mass="7827">MAESNKQTKQLTILERVQRSDVVSRDTFMPKFSSGLVNSSEKLSNAIKKTTNTYRKDGTKFGGKPFPWD</sequence>